<keyword evidence="2" id="KW-1185">Reference proteome</keyword>
<evidence type="ECO:0000313" key="2">
    <source>
        <dbReference type="Proteomes" id="UP000603227"/>
    </source>
</evidence>
<proteinExistence type="predicted"/>
<reference evidence="1" key="1">
    <citation type="journal article" date="2014" name="Int. J. Syst. Evol. Microbiol.">
        <title>Complete genome sequence of Corynebacterium casei LMG S-19264T (=DSM 44701T), isolated from a smear-ripened cheese.</title>
        <authorList>
            <consortium name="US DOE Joint Genome Institute (JGI-PGF)"/>
            <person name="Walter F."/>
            <person name="Albersmeier A."/>
            <person name="Kalinowski J."/>
            <person name="Ruckert C."/>
        </authorList>
    </citation>
    <scope>NUCLEOTIDE SEQUENCE</scope>
    <source>
        <strain evidence="1">CGMCC 4.7403</strain>
    </source>
</reference>
<accession>A0A919L9S6</accession>
<name>A0A919L9S6_9ACTN</name>
<comment type="caution">
    <text evidence="1">The sequence shown here is derived from an EMBL/GenBank/DDBJ whole genome shotgun (WGS) entry which is preliminary data.</text>
</comment>
<dbReference type="AlphaFoldDB" id="A0A919L9S6"/>
<dbReference type="Proteomes" id="UP000603227">
    <property type="component" value="Unassembled WGS sequence"/>
</dbReference>
<gene>
    <name evidence="1" type="ORF">GCM10017771_29700</name>
</gene>
<dbReference type="EMBL" id="BNAT01000009">
    <property type="protein sequence ID" value="GHH87671.1"/>
    <property type="molecule type" value="Genomic_DNA"/>
</dbReference>
<evidence type="ECO:0000313" key="1">
    <source>
        <dbReference type="EMBL" id="GHH87671.1"/>
    </source>
</evidence>
<sequence>MAATAPPTPYDAPVTSAVFATVNLNGLSRDLDRLAHAAHRIASDEMVEGWTRQRHSRMLRDTTIGERARLVRRFAEFTGRYPWQWAPSGVEAFISELRSGSKPVNADAVRCRE</sequence>
<organism evidence="1 2">
    <name type="scientific">Streptomyces capitiformicae</name>
    <dbReference type="NCBI Taxonomy" id="2014920"/>
    <lineage>
        <taxon>Bacteria</taxon>
        <taxon>Bacillati</taxon>
        <taxon>Actinomycetota</taxon>
        <taxon>Actinomycetes</taxon>
        <taxon>Kitasatosporales</taxon>
        <taxon>Streptomycetaceae</taxon>
        <taxon>Streptomyces</taxon>
    </lineage>
</organism>
<reference evidence="1" key="2">
    <citation type="submission" date="2020-09" db="EMBL/GenBank/DDBJ databases">
        <authorList>
            <person name="Sun Q."/>
            <person name="Zhou Y."/>
        </authorList>
    </citation>
    <scope>NUCLEOTIDE SEQUENCE</scope>
    <source>
        <strain evidence="1">CGMCC 4.7403</strain>
    </source>
</reference>
<protein>
    <submittedName>
        <fullName evidence="1">Uncharacterized protein</fullName>
    </submittedName>
</protein>